<evidence type="ECO:0000313" key="2">
    <source>
        <dbReference type="EMBL" id="SDH49910.1"/>
    </source>
</evidence>
<name>A0A1G8CYB5_9FLAO</name>
<dbReference type="EMBL" id="FNDQ01000005">
    <property type="protein sequence ID" value="SDH49910.1"/>
    <property type="molecule type" value="Genomic_DNA"/>
</dbReference>
<keyword evidence="3" id="KW-1185">Reference proteome</keyword>
<accession>A0A1G8CYB5</accession>
<evidence type="ECO:0000256" key="1">
    <source>
        <dbReference type="SAM" id="SignalP"/>
    </source>
</evidence>
<evidence type="ECO:0008006" key="4">
    <source>
        <dbReference type="Google" id="ProtNLM"/>
    </source>
</evidence>
<protein>
    <recommendedName>
        <fullName evidence="4">PEGA domain-containing protein</fullName>
    </recommendedName>
</protein>
<dbReference type="AlphaFoldDB" id="A0A1G8CYB5"/>
<organism evidence="2 3">
    <name type="scientific">Myroides phaeus</name>
    <dbReference type="NCBI Taxonomy" id="702745"/>
    <lineage>
        <taxon>Bacteria</taxon>
        <taxon>Pseudomonadati</taxon>
        <taxon>Bacteroidota</taxon>
        <taxon>Flavobacteriia</taxon>
        <taxon>Flavobacteriales</taxon>
        <taxon>Flavobacteriaceae</taxon>
        <taxon>Myroides</taxon>
    </lineage>
</organism>
<gene>
    <name evidence="2" type="ORF">SAMN05421818_10552</name>
</gene>
<sequence length="286" mass="33012">MRKIIFFLFISLLIMSCTSNDIQIINEDKLHLSVEHSTSIEGDLVYFTVLDNSSVEVNAQLYTDDNLISNPFKFTKKGTYKITAKKKGYENSNSIEVTVIKKPRKNNVSTTKQHYDIKSVSMSVEQISKIDYEASKEYYVDKAIRLPNGKWYNIYHIDIRINGNTGYERFEVCYYVPNKTIVAKDNEIIDYGQRVLPNEVDSKEIIYHDSWIVIDDYDATRNWETAKSEIDIEVDDFENKGIGAGYLGLDIIASFEIVYKDGNTPINIVYEGVVRFCEKTENVNNF</sequence>
<dbReference type="Proteomes" id="UP000243588">
    <property type="component" value="Unassembled WGS sequence"/>
</dbReference>
<feature type="chain" id="PRO_5017278847" description="PEGA domain-containing protein" evidence="1">
    <location>
        <begin position="20"/>
        <end position="286"/>
    </location>
</feature>
<proteinExistence type="predicted"/>
<reference evidence="3" key="1">
    <citation type="submission" date="2016-10" db="EMBL/GenBank/DDBJ databases">
        <authorList>
            <person name="Varghese N."/>
            <person name="Submissions S."/>
        </authorList>
    </citation>
    <scope>NUCLEOTIDE SEQUENCE [LARGE SCALE GENOMIC DNA]</scope>
    <source>
        <strain evidence="3">DSM 23313</strain>
    </source>
</reference>
<dbReference type="PROSITE" id="PS51257">
    <property type="entry name" value="PROKAR_LIPOPROTEIN"/>
    <property type="match status" value="1"/>
</dbReference>
<evidence type="ECO:0000313" key="3">
    <source>
        <dbReference type="Proteomes" id="UP000243588"/>
    </source>
</evidence>
<feature type="signal peptide" evidence="1">
    <location>
        <begin position="1"/>
        <end position="19"/>
    </location>
</feature>
<keyword evidence="1" id="KW-0732">Signal</keyword>